<dbReference type="EMBL" id="LNYJ01000011">
    <property type="protein sequence ID" value="KTD16196.1"/>
    <property type="molecule type" value="Genomic_DNA"/>
</dbReference>
<protein>
    <submittedName>
        <fullName evidence="1">Uncharacterized protein</fullName>
    </submittedName>
</protein>
<dbReference type="Proteomes" id="UP000055035">
    <property type="component" value="Unassembled WGS sequence"/>
</dbReference>
<proteinExistence type="predicted"/>
<dbReference type="RefSeq" id="WP_058470069.1">
    <property type="nucleotide sequence ID" value="NZ_CAAAIC010000004.1"/>
</dbReference>
<dbReference type="STRING" id="456.Ljor_0502"/>
<dbReference type="PATRIC" id="fig|456.5.peg.532"/>
<dbReference type="OrthoDB" id="5651381at2"/>
<accession>A0A0W0V7W1</accession>
<sequence>MKDPLAAFEDSLCYMFELQTRNTGTYINREVQHLKNALENYKNGRSLTLRELIMALKRAFPVVENYVDGYLVKLRMEALAKANGYRIHWEEDHFRRKKGYPYFHYAKSVPESLDFISWLSECAGLQFSHLDRRKQAEIILHFRLEKNFITKLTEHLSKQPDFLINLALESTEICINILHTRLGFEINNPDLAKIIVHHSTAMIDHSIDLEAQFMRFVEFWDASLERTGRSIAKLIDDPEASSALKKLPFFEVCDNENTLKVMPG</sequence>
<gene>
    <name evidence="1" type="ORF">Ljor_0502</name>
</gene>
<evidence type="ECO:0000313" key="1">
    <source>
        <dbReference type="EMBL" id="KTD16196.1"/>
    </source>
</evidence>
<dbReference type="AlphaFoldDB" id="A0A0W0V7W1"/>
<evidence type="ECO:0000313" key="2">
    <source>
        <dbReference type="Proteomes" id="UP000055035"/>
    </source>
</evidence>
<keyword evidence="2" id="KW-1185">Reference proteome</keyword>
<comment type="caution">
    <text evidence="1">The sequence shown here is derived from an EMBL/GenBank/DDBJ whole genome shotgun (WGS) entry which is preliminary data.</text>
</comment>
<organism evidence="1 2">
    <name type="scientific">Legionella jordanis</name>
    <dbReference type="NCBI Taxonomy" id="456"/>
    <lineage>
        <taxon>Bacteria</taxon>
        <taxon>Pseudomonadati</taxon>
        <taxon>Pseudomonadota</taxon>
        <taxon>Gammaproteobacteria</taxon>
        <taxon>Legionellales</taxon>
        <taxon>Legionellaceae</taxon>
        <taxon>Legionella</taxon>
    </lineage>
</organism>
<name>A0A0W0V7W1_9GAMM</name>
<reference evidence="1 2" key="1">
    <citation type="submission" date="2015-11" db="EMBL/GenBank/DDBJ databases">
        <title>Genomic analysis of 38 Legionella species identifies large and diverse effector repertoires.</title>
        <authorList>
            <person name="Burstein D."/>
            <person name="Amaro F."/>
            <person name="Zusman T."/>
            <person name="Lifshitz Z."/>
            <person name="Cohen O."/>
            <person name="Gilbert J.A."/>
            <person name="Pupko T."/>
            <person name="Shuman H.A."/>
            <person name="Segal G."/>
        </authorList>
    </citation>
    <scope>NUCLEOTIDE SEQUENCE [LARGE SCALE GENOMIC DNA]</scope>
    <source>
        <strain evidence="1 2">BL-540</strain>
    </source>
</reference>